<dbReference type="KEGG" id="plei:Q9312_08560"/>
<keyword evidence="1" id="KW-1133">Transmembrane helix</keyword>
<protein>
    <submittedName>
        <fullName evidence="3">CPBP family intramembrane glutamic endopeptidase</fullName>
        <ecNumber evidence="3">3.4.-.-</ecNumber>
    </submittedName>
</protein>
<feature type="transmembrane region" description="Helical" evidence="1">
    <location>
        <begin position="133"/>
        <end position="154"/>
    </location>
</feature>
<feature type="transmembrane region" description="Helical" evidence="1">
    <location>
        <begin position="161"/>
        <end position="180"/>
    </location>
</feature>
<reference evidence="3 4" key="1">
    <citation type="submission" date="2023-08" db="EMBL/GenBank/DDBJ databases">
        <title>Pleionea litopenaei sp. nov., isolated from stomach of juvenile Litopenaeus vannamei.</title>
        <authorList>
            <person name="Rho A.M."/>
            <person name="Hwang C.Y."/>
        </authorList>
    </citation>
    <scope>NUCLEOTIDE SEQUENCE [LARGE SCALE GENOMIC DNA]</scope>
    <source>
        <strain evidence="3 4">HL-JVS1</strain>
    </source>
</reference>
<keyword evidence="3" id="KW-0378">Hydrolase</keyword>
<dbReference type="PANTHER" id="PTHR36435:SF1">
    <property type="entry name" value="CAAX AMINO TERMINAL PROTEASE FAMILY PROTEIN"/>
    <property type="match status" value="1"/>
</dbReference>
<dbReference type="EMBL" id="CP133548">
    <property type="protein sequence ID" value="WMS88952.1"/>
    <property type="molecule type" value="Genomic_DNA"/>
</dbReference>
<dbReference type="AlphaFoldDB" id="A0AA51RWM1"/>
<keyword evidence="4" id="KW-1185">Reference proteome</keyword>
<name>A0AA51RWM1_9GAMM</name>
<dbReference type="InterPro" id="IPR052710">
    <property type="entry name" value="CAAX_protease"/>
</dbReference>
<dbReference type="RefSeq" id="WP_309204171.1">
    <property type="nucleotide sequence ID" value="NZ_CP133548.1"/>
</dbReference>
<feature type="transmembrane region" description="Helical" evidence="1">
    <location>
        <begin position="200"/>
        <end position="219"/>
    </location>
</feature>
<sequence length="237" mass="27264">MIGIILLAASWGILKWRQQSIRVLGFNHPLRRLNESVTGVTIAGCFAASQYLLVGHWKDFEWIANPELNVSLVLESLRWNFNSVVYEELIFRGVLLWFLIQAIKENRACLISALCFGGYHWFSYGIWGQWVNMIYVLLLTGGFGFIMAKSFAITRSVFTPIALHFGWNLVTNSLFSNGPIGRQWLVPSETPEIVLTTIQQLIFAIGIPILFIVFCLWVLRWYRQYLSRVDKTPIESK</sequence>
<dbReference type="PANTHER" id="PTHR36435">
    <property type="entry name" value="SLR1288 PROTEIN"/>
    <property type="match status" value="1"/>
</dbReference>
<gene>
    <name evidence="3" type="ORF">Q9312_08560</name>
</gene>
<dbReference type="EC" id="3.4.-.-" evidence="3"/>
<evidence type="ECO:0000259" key="2">
    <source>
        <dbReference type="Pfam" id="PF02517"/>
    </source>
</evidence>
<feature type="domain" description="CAAX prenyl protease 2/Lysostaphin resistance protein A-like" evidence="2">
    <location>
        <begin position="72"/>
        <end position="170"/>
    </location>
</feature>
<evidence type="ECO:0000313" key="4">
    <source>
        <dbReference type="Proteomes" id="UP001239782"/>
    </source>
</evidence>
<accession>A0AA51RWM1</accession>
<proteinExistence type="predicted"/>
<dbReference type="GO" id="GO:0080120">
    <property type="term" value="P:CAAX-box protein maturation"/>
    <property type="evidence" value="ECO:0007669"/>
    <property type="project" value="UniProtKB-ARBA"/>
</dbReference>
<evidence type="ECO:0000256" key="1">
    <source>
        <dbReference type="SAM" id="Phobius"/>
    </source>
</evidence>
<dbReference type="Proteomes" id="UP001239782">
    <property type="component" value="Chromosome"/>
</dbReference>
<dbReference type="Pfam" id="PF02517">
    <property type="entry name" value="Rce1-like"/>
    <property type="match status" value="1"/>
</dbReference>
<dbReference type="InterPro" id="IPR003675">
    <property type="entry name" value="Rce1/LyrA-like_dom"/>
</dbReference>
<keyword evidence="1" id="KW-0472">Membrane</keyword>
<keyword evidence="1" id="KW-0812">Transmembrane</keyword>
<dbReference type="GO" id="GO:0004175">
    <property type="term" value="F:endopeptidase activity"/>
    <property type="evidence" value="ECO:0007669"/>
    <property type="project" value="UniProtKB-ARBA"/>
</dbReference>
<evidence type="ECO:0000313" key="3">
    <source>
        <dbReference type="EMBL" id="WMS88952.1"/>
    </source>
</evidence>
<organism evidence="3 4">
    <name type="scientific">Pleionea litopenaei</name>
    <dbReference type="NCBI Taxonomy" id="3070815"/>
    <lineage>
        <taxon>Bacteria</taxon>
        <taxon>Pseudomonadati</taxon>
        <taxon>Pseudomonadota</taxon>
        <taxon>Gammaproteobacteria</taxon>
        <taxon>Oceanospirillales</taxon>
        <taxon>Pleioneaceae</taxon>
        <taxon>Pleionea</taxon>
    </lineage>
</organism>